<name>F9DLM7_9BACT</name>
<gene>
    <name evidence="2" type="ORF">HMPREF9144_2569</name>
</gene>
<evidence type="ECO:0000256" key="1">
    <source>
        <dbReference type="SAM" id="Phobius"/>
    </source>
</evidence>
<evidence type="ECO:0000313" key="3">
    <source>
        <dbReference type="Proteomes" id="UP000004123"/>
    </source>
</evidence>
<dbReference type="HOGENOM" id="CLU_3274679_0_0_10"/>
<reference evidence="2 3" key="1">
    <citation type="submission" date="2011-04" db="EMBL/GenBank/DDBJ databases">
        <authorList>
            <person name="Muzny D."/>
            <person name="Qin X."/>
            <person name="Deng J."/>
            <person name="Jiang H."/>
            <person name="Liu Y."/>
            <person name="Qu J."/>
            <person name="Song X.-Z."/>
            <person name="Zhang L."/>
            <person name="Thornton R."/>
            <person name="Coyle M."/>
            <person name="Francisco L."/>
            <person name="Jackson L."/>
            <person name="Javaid M."/>
            <person name="Korchina V."/>
            <person name="Kovar C."/>
            <person name="Mata R."/>
            <person name="Mathew T."/>
            <person name="Ngo R."/>
            <person name="Nguyen L."/>
            <person name="Nguyen N."/>
            <person name="Okwuonu G."/>
            <person name="Ongeri F."/>
            <person name="Pham C."/>
            <person name="Simmons D."/>
            <person name="Wilczek-Boney K."/>
            <person name="Hale W."/>
            <person name="Jakkamsetti A."/>
            <person name="Pham P."/>
            <person name="Ruth R."/>
            <person name="San Lucas F."/>
            <person name="Warren J."/>
            <person name="Zhang J."/>
            <person name="Zhao Z."/>
            <person name="Zhou C."/>
            <person name="Zhu D."/>
            <person name="Lee S."/>
            <person name="Bess C."/>
            <person name="Blankenburg K."/>
            <person name="Forbes L."/>
            <person name="Fu Q."/>
            <person name="Gubbala S."/>
            <person name="Hirani K."/>
            <person name="Jayaseelan J.C."/>
            <person name="Lara F."/>
            <person name="Munidasa M."/>
            <person name="Palculict T."/>
            <person name="Patil S."/>
            <person name="Pu L.-L."/>
            <person name="Saada N."/>
            <person name="Tang L."/>
            <person name="Weissenberger G."/>
            <person name="Zhu Y."/>
            <person name="Hemphill L."/>
            <person name="Shang Y."/>
            <person name="Youmans B."/>
            <person name="Ayvaz T."/>
            <person name="Ross M."/>
            <person name="Santibanez J."/>
            <person name="Aqrawi P."/>
            <person name="Gross S."/>
            <person name="Joshi V."/>
            <person name="Fowler G."/>
            <person name="Nazareth L."/>
            <person name="Reid J."/>
            <person name="Worley K."/>
            <person name="Petrosino J."/>
            <person name="Highlander S."/>
            <person name="Gibbs R."/>
        </authorList>
    </citation>
    <scope>NUCLEOTIDE SEQUENCE [LARGE SCALE GENOMIC DNA]</scope>
    <source>
        <strain evidence="2 3">ATCC 700821</strain>
    </source>
</reference>
<dbReference type="AlphaFoldDB" id="F9DLM7"/>
<accession>F9DLM7</accession>
<keyword evidence="1" id="KW-0812">Transmembrane</keyword>
<protein>
    <submittedName>
        <fullName evidence="2">Uncharacterized protein</fullName>
    </submittedName>
</protein>
<feature type="transmembrane region" description="Helical" evidence="1">
    <location>
        <begin position="12"/>
        <end position="35"/>
    </location>
</feature>
<organism evidence="2 3">
    <name type="scientific">Prevotella pallens ATCC 700821</name>
    <dbReference type="NCBI Taxonomy" id="997353"/>
    <lineage>
        <taxon>Bacteria</taxon>
        <taxon>Pseudomonadati</taxon>
        <taxon>Bacteroidota</taxon>
        <taxon>Bacteroidia</taxon>
        <taxon>Bacteroidales</taxon>
        <taxon>Prevotellaceae</taxon>
        <taxon>Prevotella</taxon>
    </lineage>
</organism>
<keyword evidence="1" id="KW-0472">Membrane</keyword>
<keyword evidence="1" id="KW-1133">Transmembrane helix</keyword>
<sequence length="41" mass="4849">MYPLSSLLLFPNFLWSVLVCHSAYSIEYAAIYLVFREYSIK</sequence>
<evidence type="ECO:0000313" key="2">
    <source>
        <dbReference type="EMBL" id="EGQ12805.1"/>
    </source>
</evidence>
<dbReference type="Proteomes" id="UP000004123">
    <property type="component" value="Unassembled WGS sequence"/>
</dbReference>
<dbReference type="EMBL" id="AFPY01000126">
    <property type="protein sequence ID" value="EGQ12805.1"/>
    <property type="molecule type" value="Genomic_DNA"/>
</dbReference>
<proteinExistence type="predicted"/>
<dbReference type="STRING" id="997353.HMPREF9144_2569"/>
<comment type="caution">
    <text evidence="2">The sequence shown here is derived from an EMBL/GenBank/DDBJ whole genome shotgun (WGS) entry which is preliminary data.</text>
</comment>